<dbReference type="EMBL" id="CP003601">
    <property type="protein sequence ID" value="AFY96917.1"/>
    <property type="molecule type" value="Genomic_DNA"/>
</dbReference>
<keyword evidence="1" id="KW-0614">Plasmid</keyword>
<dbReference type="AlphaFoldDB" id="K9UPA3"/>
<sequence length="52" mass="5922">MATAYWLDKQGHHVNQSLNRRTSKMKNMPFHDEITLAEQTEGGSPVPNVLNQ</sequence>
<organism evidence="1 2">
    <name type="scientific">Chamaesiphon minutus (strain ATCC 27169 / PCC 6605)</name>
    <dbReference type="NCBI Taxonomy" id="1173020"/>
    <lineage>
        <taxon>Bacteria</taxon>
        <taxon>Bacillati</taxon>
        <taxon>Cyanobacteriota</taxon>
        <taxon>Cyanophyceae</taxon>
        <taxon>Gomontiellales</taxon>
        <taxon>Chamaesiphonaceae</taxon>
        <taxon>Chamaesiphon</taxon>
    </lineage>
</organism>
<gene>
    <name evidence="1" type="ORF">Cha6605_6081</name>
</gene>
<accession>K9UPA3</accession>
<name>K9UPA3_CHAP6</name>
<keyword evidence="2" id="KW-1185">Reference proteome</keyword>
<reference evidence="1 2" key="1">
    <citation type="submission" date="2012-05" db="EMBL/GenBank/DDBJ databases">
        <title>Noncontiguous Finished plasmid 1 of genome of Chamaesiphon sp. PCC 6605.</title>
        <authorList>
            <consortium name="US DOE Joint Genome Institute"/>
            <person name="Gugger M."/>
            <person name="Coursin T."/>
            <person name="Rippka R."/>
            <person name="Tandeau De Marsac N."/>
            <person name="Huntemann M."/>
            <person name="Wei C.-L."/>
            <person name="Han J."/>
            <person name="Detter J.C."/>
            <person name="Han C."/>
            <person name="Tapia R."/>
            <person name="Chen A."/>
            <person name="Kyrpides N."/>
            <person name="Mavromatis K."/>
            <person name="Markowitz V."/>
            <person name="Szeto E."/>
            <person name="Ivanova N."/>
            <person name="Pagani I."/>
            <person name="Pati A."/>
            <person name="Goodwin L."/>
            <person name="Nordberg H.P."/>
            <person name="Cantor M.N."/>
            <person name="Hua S.X."/>
            <person name="Woyke T."/>
            <person name="Kerfeld C.A."/>
        </authorList>
    </citation>
    <scope>NUCLEOTIDE SEQUENCE [LARGE SCALE GENOMIC DNA]</scope>
    <source>
        <strain evidence="2">ATCC 27169 / PCC 6605</strain>
        <plasmid evidence="2">Plasmid pCHA6605.01</plasmid>
    </source>
</reference>
<dbReference type="HOGENOM" id="CLU_3078088_0_0_3"/>
<dbReference type="Proteomes" id="UP000010366">
    <property type="component" value="Plasmid pCHA6605.01"/>
</dbReference>
<evidence type="ECO:0000313" key="1">
    <source>
        <dbReference type="EMBL" id="AFY96917.1"/>
    </source>
</evidence>
<protein>
    <submittedName>
        <fullName evidence="1">Uncharacterized protein</fullName>
    </submittedName>
</protein>
<proteinExistence type="predicted"/>
<dbReference type="KEGG" id="cmp:Cha6605_6081"/>
<evidence type="ECO:0000313" key="2">
    <source>
        <dbReference type="Proteomes" id="UP000010366"/>
    </source>
</evidence>
<geneLocation type="plasmid" evidence="1 2">
    <name>pCHA6605.01</name>
</geneLocation>